<dbReference type="InterPro" id="IPR023917">
    <property type="entry name" value="Bifunctiontional_GlmU_bac-type"/>
</dbReference>
<evidence type="ECO:0000256" key="1">
    <source>
        <dbReference type="ARBA" id="ARBA00022679"/>
    </source>
</evidence>
<dbReference type="GO" id="GO:0016779">
    <property type="term" value="F:nucleotidyltransferase activity"/>
    <property type="evidence" value="ECO:0007669"/>
    <property type="project" value="UniProtKB-ARBA"/>
</dbReference>
<evidence type="ECO:0008006" key="4">
    <source>
        <dbReference type="Google" id="ProtNLM"/>
    </source>
</evidence>
<evidence type="ECO:0000313" key="3">
    <source>
        <dbReference type="EMBL" id="SVA99087.1"/>
    </source>
</evidence>
<keyword evidence="1" id="KW-0808">Transferase</keyword>
<reference evidence="3" key="1">
    <citation type="submission" date="2018-05" db="EMBL/GenBank/DDBJ databases">
        <authorList>
            <person name="Lanie J.A."/>
            <person name="Ng W.-L."/>
            <person name="Kazmierczak K.M."/>
            <person name="Andrzejewski T.M."/>
            <person name="Davidsen T.M."/>
            <person name="Wayne K.J."/>
            <person name="Tettelin H."/>
            <person name="Glass J.I."/>
            <person name="Rusch D."/>
            <person name="Podicherti R."/>
            <person name="Tsui H.-C.T."/>
            <person name="Winkler M.E."/>
        </authorList>
    </citation>
    <scope>NUCLEOTIDE SEQUENCE</scope>
</reference>
<dbReference type="InterPro" id="IPR011004">
    <property type="entry name" value="Trimer_LpxA-like_sf"/>
</dbReference>
<dbReference type="SUPFAM" id="SSF51161">
    <property type="entry name" value="Trimeric LpxA-like enzymes"/>
    <property type="match status" value="1"/>
</dbReference>
<feature type="non-terminal residue" evidence="3">
    <location>
        <position position="1"/>
    </location>
</feature>
<accession>A0A382ADP5</accession>
<evidence type="ECO:0000256" key="2">
    <source>
        <dbReference type="ARBA" id="ARBA00023315"/>
    </source>
</evidence>
<dbReference type="InterPro" id="IPR050065">
    <property type="entry name" value="GlmU-like"/>
</dbReference>
<protein>
    <recommendedName>
        <fullName evidence="4">Glucose-1-phosphate thymidylyltransferase</fullName>
    </recommendedName>
</protein>
<dbReference type="GO" id="GO:0016746">
    <property type="term" value="F:acyltransferase activity"/>
    <property type="evidence" value="ECO:0007669"/>
    <property type="project" value="UniProtKB-KW"/>
</dbReference>
<sequence length="257" mass="28698">SVHYIWDIIDRIPKTLEEEIERFDPNFKIINDPQSVHTVGENKIYVDETAHIEPLVVLNAEKGPIIIKDNVHVYSFAYLEGPLYIGNNTVIKPHSHISSSIIGPVCKLGGEIEKSIFQGFSNKVHDGHLGNVFLGEWVNLGAGTTNSNLKNNYSSVKVNLGQEEIETGKHFIGSFIGDHVKTGIGTQLNTGSVISPCSNIISNGVSPKYFKSFSWYVDGNLSSYRFEDFIKTAKQVKHRRGMKLSSKEISFFQQLSQ</sequence>
<keyword evidence="2" id="KW-0012">Acyltransferase</keyword>
<gene>
    <name evidence="3" type="ORF">METZ01_LOCUS151941</name>
</gene>
<dbReference type="Gene3D" id="2.160.10.10">
    <property type="entry name" value="Hexapeptide repeat proteins"/>
    <property type="match status" value="1"/>
</dbReference>
<name>A0A382ADP5_9ZZZZ</name>
<dbReference type="AlphaFoldDB" id="A0A382ADP5"/>
<dbReference type="PANTHER" id="PTHR43584">
    <property type="entry name" value="NUCLEOTIDYL TRANSFERASE"/>
    <property type="match status" value="1"/>
</dbReference>
<dbReference type="EMBL" id="UINC01024771">
    <property type="protein sequence ID" value="SVA99087.1"/>
    <property type="molecule type" value="Genomic_DNA"/>
</dbReference>
<proteinExistence type="predicted"/>
<organism evidence="3">
    <name type="scientific">marine metagenome</name>
    <dbReference type="NCBI Taxonomy" id="408172"/>
    <lineage>
        <taxon>unclassified sequences</taxon>
        <taxon>metagenomes</taxon>
        <taxon>ecological metagenomes</taxon>
    </lineage>
</organism>
<dbReference type="NCBIfam" id="TIGR03991">
    <property type="entry name" value="alt_bact_glmU"/>
    <property type="match status" value="1"/>
</dbReference>
<dbReference type="PANTHER" id="PTHR43584:SF9">
    <property type="entry name" value="TRANSFERASE HEXAPEPTIDE REPEAT CONTAINING PROTEIN"/>
    <property type="match status" value="1"/>
</dbReference>